<sequence length="80" mass="8871">MGELECQGLSTDDLVGFSSATTTSYAKTIPTFPSSRGLQTRCHPTRQCPPVTSFLPFHKKPRLILSIALITHSGHWRAMR</sequence>
<gene>
    <name evidence="1" type="ORF">ZEAMMB73_Zm00001d043392</name>
</gene>
<dbReference type="AlphaFoldDB" id="A0A1D6NB27"/>
<dbReference type="EMBL" id="CM007649">
    <property type="protein sequence ID" value="ONM37740.1"/>
    <property type="molecule type" value="Genomic_DNA"/>
</dbReference>
<proteinExistence type="predicted"/>
<accession>A0A1D6NB27</accession>
<evidence type="ECO:0000313" key="1">
    <source>
        <dbReference type="EMBL" id="ONM37740.1"/>
    </source>
</evidence>
<organism evidence="1">
    <name type="scientific">Zea mays</name>
    <name type="common">Maize</name>
    <dbReference type="NCBI Taxonomy" id="4577"/>
    <lineage>
        <taxon>Eukaryota</taxon>
        <taxon>Viridiplantae</taxon>
        <taxon>Streptophyta</taxon>
        <taxon>Embryophyta</taxon>
        <taxon>Tracheophyta</taxon>
        <taxon>Spermatophyta</taxon>
        <taxon>Magnoliopsida</taxon>
        <taxon>Liliopsida</taxon>
        <taxon>Poales</taxon>
        <taxon>Poaceae</taxon>
        <taxon>PACMAD clade</taxon>
        <taxon>Panicoideae</taxon>
        <taxon>Andropogonodae</taxon>
        <taxon>Andropogoneae</taxon>
        <taxon>Tripsacinae</taxon>
        <taxon>Zea</taxon>
    </lineage>
</organism>
<reference evidence="1" key="1">
    <citation type="submission" date="2015-12" db="EMBL/GenBank/DDBJ databases">
        <title>Update maize B73 reference genome by single molecule sequencing technologies.</title>
        <authorList>
            <consortium name="Maize Genome Sequencing Project"/>
            <person name="Ware D."/>
        </authorList>
    </citation>
    <scope>NUCLEOTIDE SEQUENCE [LARGE SCALE GENOMIC DNA]</scope>
    <source>
        <tissue evidence="1">Seedling</tissue>
    </source>
</reference>
<name>A0A1D6NB27_MAIZE</name>
<protein>
    <submittedName>
        <fullName evidence="1">Plant cysteine oxidase 5</fullName>
    </submittedName>
</protein>